<comment type="caution">
    <text evidence="1">The sequence shown here is derived from an EMBL/GenBank/DDBJ whole genome shotgun (WGS) entry which is preliminary data.</text>
</comment>
<gene>
    <name evidence="1" type="ORF">FSUBG_4127</name>
</gene>
<dbReference type="AlphaFoldDB" id="A0A8H5V5S8"/>
<proteinExistence type="predicted"/>
<protein>
    <submittedName>
        <fullName evidence="1">Uncharacterized protein</fullName>
    </submittedName>
</protein>
<organism evidence="1 2">
    <name type="scientific">Gibberella subglutinans</name>
    <name type="common">Fusarium subglutinans</name>
    <dbReference type="NCBI Taxonomy" id="42677"/>
    <lineage>
        <taxon>Eukaryota</taxon>
        <taxon>Fungi</taxon>
        <taxon>Dikarya</taxon>
        <taxon>Ascomycota</taxon>
        <taxon>Pezizomycotina</taxon>
        <taxon>Sordariomycetes</taxon>
        <taxon>Hypocreomycetidae</taxon>
        <taxon>Hypocreales</taxon>
        <taxon>Nectriaceae</taxon>
        <taxon>Fusarium</taxon>
        <taxon>Fusarium fujikuroi species complex</taxon>
    </lineage>
</organism>
<dbReference type="EMBL" id="JAAOAV010000036">
    <property type="protein sequence ID" value="KAF5609334.1"/>
    <property type="molecule type" value="Genomic_DNA"/>
</dbReference>
<dbReference type="RefSeq" id="XP_036540434.1">
    <property type="nucleotide sequence ID" value="XM_036682083.1"/>
</dbReference>
<sequence length="134" mass="14535">MQLVQLIPERGFSRADLSPARFAAIAQGALSMGETLQLVHDVLELGPRLVYVFIDNLTIAVLCRLKGGYRLSQSANVPDTSELEFGTKICFTTEGYVDGLAQVVEPQLLGKVEFDLETNEAKAMEVGEALECGS</sequence>
<keyword evidence="2" id="KW-1185">Reference proteome</keyword>
<evidence type="ECO:0000313" key="2">
    <source>
        <dbReference type="Proteomes" id="UP000547976"/>
    </source>
</evidence>
<accession>A0A8H5V5S8</accession>
<reference evidence="1 2" key="1">
    <citation type="submission" date="2020-05" db="EMBL/GenBank/DDBJ databases">
        <title>Identification and distribution of gene clusters putatively required for synthesis of sphingolipid metabolism inhibitors in phylogenetically diverse species of the filamentous fungus Fusarium.</title>
        <authorList>
            <person name="Kim H.-S."/>
            <person name="Busman M."/>
            <person name="Brown D.W."/>
            <person name="Divon H."/>
            <person name="Uhlig S."/>
            <person name="Proctor R.H."/>
        </authorList>
    </citation>
    <scope>NUCLEOTIDE SEQUENCE [LARGE SCALE GENOMIC DNA]</scope>
    <source>
        <strain evidence="1 2">NRRL 66333</strain>
    </source>
</reference>
<evidence type="ECO:0000313" key="1">
    <source>
        <dbReference type="EMBL" id="KAF5609334.1"/>
    </source>
</evidence>
<dbReference type="OrthoDB" id="4840035at2759"/>
<dbReference type="GeneID" id="59316801"/>
<dbReference type="Proteomes" id="UP000547976">
    <property type="component" value="Unassembled WGS sequence"/>
</dbReference>
<name>A0A8H5V5S8_GIBSU</name>